<dbReference type="EMBL" id="VSRR010005147">
    <property type="protein sequence ID" value="MPC41679.1"/>
    <property type="molecule type" value="Genomic_DNA"/>
</dbReference>
<keyword evidence="3" id="KW-1185">Reference proteome</keyword>
<sequence length="132" mass="14674">MIELRWSRVGTLLPRLSQVALMNVAKSRPRIIATRNTFLGELEYAATLRRQTNSLSCTRRQQQPGVFMAGPGSDSGRLVSVRWACPSHPSSARLLLKILSYCNPRSRNPQPPMHTQTPSPVSFPSLSDIVFG</sequence>
<evidence type="ECO:0000313" key="3">
    <source>
        <dbReference type="Proteomes" id="UP000324222"/>
    </source>
</evidence>
<dbReference type="Proteomes" id="UP000324222">
    <property type="component" value="Unassembled WGS sequence"/>
</dbReference>
<proteinExistence type="predicted"/>
<organism evidence="2 3">
    <name type="scientific">Portunus trituberculatus</name>
    <name type="common">Swimming crab</name>
    <name type="synonym">Neptunus trituberculatus</name>
    <dbReference type="NCBI Taxonomy" id="210409"/>
    <lineage>
        <taxon>Eukaryota</taxon>
        <taxon>Metazoa</taxon>
        <taxon>Ecdysozoa</taxon>
        <taxon>Arthropoda</taxon>
        <taxon>Crustacea</taxon>
        <taxon>Multicrustacea</taxon>
        <taxon>Malacostraca</taxon>
        <taxon>Eumalacostraca</taxon>
        <taxon>Eucarida</taxon>
        <taxon>Decapoda</taxon>
        <taxon>Pleocyemata</taxon>
        <taxon>Brachyura</taxon>
        <taxon>Eubrachyura</taxon>
        <taxon>Portunoidea</taxon>
        <taxon>Portunidae</taxon>
        <taxon>Portuninae</taxon>
        <taxon>Portunus</taxon>
    </lineage>
</organism>
<feature type="compositionally biased region" description="Polar residues" evidence="1">
    <location>
        <begin position="106"/>
        <end position="125"/>
    </location>
</feature>
<evidence type="ECO:0000256" key="1">
    <source>
        <dbReference type="SAM" id="MobiDB-lite"/>
    </source>
</evidence>
<evidence type="ECO:0000313" key="2">
    <source>
        <dbReference type="EMBL" id="MPC41679.1"/>
    </source>
</evidence>
<name>A0A5B7F8X7_PORTR</name>
<feature type="region of interest" description="Disordered" evidence="1">
    <location>
        <begin position="106"/>
        <end position="132"/>
    </location>
</feature>
<protein>
    <submittedName>
        <fullName evidence="2">Uncharacterized protein</fullName>
    </submittedName>
</protein>
<comment type="caution">
    <text evidence="2">The sequence shown here is derived from an EMBL/GenBank/DDBJ whole genome shotgun (WGS) entry which is preliminary data.</text>
</comment>
<accession>A0A5B7F8X7</accession>
<reference evidence="2 3" key="1">
    <citation type="submission" date="2019-05" db="EMBL/GenBank/DDBJ databases">
        <title>Another draft genome of Portunus trituberculatus and its Hox gene families provides insights of decapod evolution.</title>
        <authorList>
            <person name="Jeong J.-H."/>
            <person name="Song I."/>
            <person name="Kim S."/>
            <person name="Choi T."/>
            <person name="Kim D."/>
            <person name="Ryu S."/>
            <person name="Kim W."/>
        </authorList>
    </citation>
    <scope>NUCLEOTIDE SEQUENCE [LARGE SCALE GENOMIC DNA]</scope>
    <source>
        <tissue evidence="2">Muscle</tissue>
    </source>
</reference>
<dbReference type="AlphaFoldDB" id="A0A5B7F8X7"/>
<gene>
    <name evidence="2" type="ORF">E2C01_035279</name>
</gene>